<dbReference type="HOGENOM" id="CLU_007003_1_0_1"/>
<accession>J4KQN9</accession>
<evidence type="ECO:0000256" key="3">
    <source>
        <dbReference type="SAM" id="MobiDB-lite"/>
    </source>
</evidence>
<dbReference type="InterPro" id="IPR053187">
    <property type="entry name" value="Notoamide_regulator"/>
</dbReference>
<dbReference type="InterPro" id="IPR001138">
    <property type="entry name" value="Zn2Cys6_DnaBD"/>
</dbReference>
<dbReference type="SUPFAM" id="SSF57701">
    <property type="entry name" value="Zn2/Cys6 DNA-binding domain"/>
    <property type="match status" value="1"/>
</dbReference>
<evidence type="ECO:0000313" key="6">
    <source>
        <dbReference type="Proteomes" id="UP000002762"/>
    </source>
</evidence>
<feature type="region of interest" description="Disordered" evidence="3">
    <location>
        <begin position="1"/>
        <end position="30"/>
    </location>
</feature>
<organism evidence="5 6">
    <name type="scientific">Beauveria bassiana (strain ARSEF 2860)</name>
    <name type="common">White muscardine disease fungus</name>
    <name type="synonym">Tritirachium shiotae</name>
    <dbReference type="NCBI Taxonomy" id="655819"/>
    <lineage>
        <taxon>Eukaryota</taxon>
        <taxon>Fungi</taxon>
        <taxon>Dikarya</taxon>
        <taxon>Ascomycota</taxon>
        <taxon>Pezizomycotina</taxon>
        <taxon>Sordariomycetes</taxon>
        <taxon>Hypocreomycetidae</taxon>
        <taxon>Hypocreales</taxon>
        <taxon>Cordycipitaceae</taxon>
        <taxon>Beauveria</taxon>
    </lineage>
</organism>
<dbReference type="GO" id="GO:0000981">
    <property type="term" value="F:DNA-binding transcription factor activity, RNA polymerase II-specific"/>
    <property type="evidence" value="ECO:0007669"/>
    <property type="project" value="InterPro"/>
</dbReference>
<dbReference type="STRING" id="655819.J4KQN9"/>
<dbReference type="GO" id="GO:0006351">
    <property type="term" value="P:DNA-templated transcription"/>
    <property type="evidence" value="ECO:0007669"/>
    <property type="project" value="InterPro"/>
</dbReference>
<evidence type="ECO:0000259" key="4">
    <source>
        <dbReference type="PROSITE" id="PS50048"/>
    </source>
</evidence>
<dbReference type="InterPro" id="IPR036864">
    <property type="entry name" value="Zn2-C6_fun-type_DNA-bd_sf"/>
</dbReference>
<feature type="domain" description="Zn(2)-C6 fungal-type" evidence="4">
    <location>
        <begin position="43"/>
        <end position="73"/>
    </location>
</feature>
<reference evidence="5 6" key="1">
    <citation type="journal article" date="2012" name="Sci. Rep.">
        <title>Genomic perspectives on the evolution of fungal entomopathogenicity in Beauveria bassiana.</title>
        <authorList>
            <person name="Xiao G."/>
            <person name="Ying S.H."/>
            <person name="Zheng P."/>
            <person name="Wang Z.L."/>
            <person name="Zhang S."/>
            <person name="Xie X.Q."/>
            <person name="Shang Y."/>
            <person name="St Leger R.J."/>
            <person name="Zhao G.P."/>
            <person name="Wang C."/>
            <person name="Feng M.G."/>
        </authorList>
    </citation>
    <scope>NUCLEOTIDE SEQUENCE [LARGE SCALE GENOMIC DNA]</scope>
    <source>
        <strain evidence="5 6">ARSEF 2860</strain>
    </source>
</reference>
<feature type="compositionally biased region" description="Pro residues" evidence="3">
    <location>
        <begin position="18"/>
        <end position="29"/>
    </location>
</feature>
<dbReference type="PROSITE" id="PS50048">
    <property type="entry name" value="ZN2_CY6_FUNGAL_2"/>
    <property type="match status" value="1"/>
</dbReference>
<dbReference type="Proteomes" id="UP000002762">
    <property type="component" value="Unassembled WGS sequence"/>
</dbReference>
<dbReference type="InParanoid" id="J4KQN9"/>
<dbReference type="GO" id="GO:0003677">
    <property type="term" value="F:DNA binding"/>
    <property type="evidence" value="ECO:0007669"/>
    <property type="project" value="InterPro"/>
</dbReference>
<dbReference type="Gene3D" id="4.10.240.10">
    <property type="entry name" value="Zn(2)-C6 fungal-type DNA-binding domain"/>
    <property type="match status" value="1"/>
</dbReference>
<dbReference type="RefSeq" id="XP_008594818.1">
    <property type="nucleotide sequence ID" value="XM_008596596.1"/>
</dbReference>
<dbReference type="CDD" id="cd00067">
    <property type="entry name" value="GAL4"/>
    <property type="match status" value="1"/>
</dbReference>
<dbReference type="Pfam" id="PF04082">
    <property type="entry name" value="Fungal_trans"/>
    <property type="match status" value="1"/>
</dbReference>
<dbReference type="InterPro" id="IPR007219">
    <property type="entry name" value="XnlR_reg_dom"/>
</dbReference>
<keyword evidence="2" id="KW-0539">Nucleus</keyword>
<dbReference type="GO" id="GO:0008270">
    <property type="term" value="F:zinc ion binding"/>
    <property type="evidence" value="ECO:0007669"/>
    <property type="project" value="InterPro"/>
</dbReference>
<keyword evidence="1" id="KW-0479">Metal-binding</keyword>
<dbReference type="Pfam" id="PF00172">
    <property type="entry name" value="Zn_clus"/>
    <property type="match status" value="1"/>
</dbReference>
<dbReference type="CDD" id="cd12148">
    <property type="entry name" value="fungal_TF_MHR"/>
    <property type="match status" value="1"/>
</dbReference>
<dbReference type="AlphaFoldDB" id="J4KQN9"/>
<dbReference type="PANTHER" id="PTHR47256:SF1">
    <property type="entry name" value="ZN(II)2CYS6 TRANSCRIPTION FACTOR (EUROFUNG)"/>
    <property type="match status" value="1"/>
</dbReference>
<protein>
    <submittedName>
        <fullName evidence="5">Nitrate assimilation regulatory protein nirA</fullName>
    </submittedName>
</protein>
<dbReference type="EMBL" id="JH725152">
    <property type="protein sequence ID" value="EJP69534.1"/>
    <property type="molecule type" value="Genomic_DNA"/>
</dbReference>
<evidence type="ECO:0000256" key="1">
    <source>
        <dbReference type="ARBA" id="ARBA00022723"/>
    </source>
</evidence>
<dbReference type="PROSITE" id="PS00463">
    <property type="entry name" value="ZN2_CY6_FUNGAL_1"/>
    <property type="match status" value="1"/>
</dbReference>
<evidence type="ECO:0000313" key="5">
    <source>
        <dbReference type="EMBL" id="EJP69534.1"/>
    </source>
</evidence>
<evidence type="ECO:0000256" key="2">
    <source>
        <dbReference type="ARBA" id="ARBA00023242"/>
    </source>
</evidence>
<proteinExistence type="predicted"/>
<sequence length="702" mass="79898">MSQRASYRPILPRGGGNLPPPPPPPPPPVSDYLPRLRSIISVACENCRRSKIKCDGERPVCRACTRNKRPCTYRAEVGESGVASLKRQHLEAQEEILRLRKSHKSLQRIISALQTREDTEALSIVRHLRDAQDPEAVARQLEGGDVLLQLCVHPESKFRFTFPFRWQMPEALRTPGNAYLKSPLFESAFLAPDRNAAAAATSLIETQQPQYFRPYAVAQIADSRITGAEFSHWTSVCTDDKLMRALLHVYLLTEYQAFPFFHKDFFLDDLNAGRPRFCSSLLVHAILAHACLIHLPFPDRAEYWNPHFLGYKFFAEARRLWDMDRFEPDSVTTIQAGLIMNLVYNVYSMDKVGLSYGAQASAMAYKMGLFKLPDEVTDPSLQIVRDFTAWGLYYCISFQCYHVMTPSPLQYEPAAPLPDPDTNPEWYGEFLLQYPSNQKTIPMNYPHWTKFKFDIWCILRPVADELFNKEEKSDPATCRQMYTRAFEKMMSLYSALPPQLSPMQVVFPLHMGIHTWYHNIMSGICQLLISELGDSPVSSLRLAAEAQLVHSKICFETILRLYYLRNGYDGGNMLLLHCLAVLSFNALAERQSPGAVTDLASQEDKRSTLILAAKGLHDQGKNYFMSATISRVLQSQMAPEDLDIVSQYCTSRSEQPTVQQARAEHVKAQYPLNIVNMSDVPEEQRLGNMIKQYEELAIQQVG</sequence>
<dbReference type="OrthoDB" id="426882at2759"/>
<keyword evidence="6" id="KW-1185">Reference proteome</keyword>
<dbReference type="GeneID" id="19884511"/>
<gene>
    <name evidence="5" type="ORF">BBA_01499</name>
</gene>
<dbReference type="PANTHER" id="PTHR47256">
    <property type="entry name" value="ZN(II)2CYS6 TRANSCRIPTION FACTOR (EUROFUNG)-RELATED"/>
    <property type="match status" value="1"/>
</dbReference>
<name>J4KQN9_BEAB2</name>
<dbReference type="SMART" id="SM00066">
    <property type="entry name" value="GAL4"/>
    <property type="match status" value="1"/>
</dbReference>